<name>A0A8D8BPY2_CULPI</name>
<sequence>MIRKLKLTNRGLQSRWTSILYCPARQQPRLTQISHFSVRKISHKSHGNGPGAEDRARSGRQFHNPNWTRLQRNSSSRSKLRCHCHPATFAVESIRCVGAATFSSCGLRNARTLSSR</sequence>
<accession>A0A8D8BPY2</accession>
<dbReference type="AlphaFoldDB" id="A0A8D8BPY2"/>
<reference evidence="2" key="1">
    <citation type="submission" date="2021-05" db="EMBL/GenBank/DDBJ databases">
        <authorList>
            <person name="Alioto T."/>
            <person name="Alioto T."/>
            <person name="Gomez Garrido J."/>
        </authorList>
    </citation>
    <scope>NUCLEOTIDE SEQUENCE</scope>
</reference>
<organism evidence="2">
    <name type="scientific">Culex pipiens</name>
    <name type="common">House mosquito</name>
    <dbReference type="NCBI Taxonomy" id="7175"/>
    <lineage>
        <taxon>Eukaryota</taxon>
        <taxon>Metazoa</taxon>
        <taxon>Ecdysozoa</taxon>
        <taxon>Arthropoda</taxon>
        <taxon>Hexapoda</taxon>
        <taxon>Insecta</taxon>
        <taxon>Pterygota</taxon>
        <taxon>Neoptera</taxon>
        <taxon>Endopterygota</taxon>
        <taxon>Diptera</taxon>
        <taxon>Nematocera</taxon>
        <taxon>Culicoidea</taxon>
        <taxon>Culicidae</taxon>
        <taxon>Culicinae</taxon>
        <taxon>Culicini</taxon>
        <taxon>Culex</taxon>
        <taxon>Culex</taxon>
    </lineage>
</organism>
<evidence type="ECO:0000256" key="1">
    <source>
        <dbReference type="SAM" id="MobiDB-lite"/>
    </source>
</evidence>
<feature type="region of interest" description="Disordered" evidence="1">
    <location>
        <begin position="40"/>
        <end position="70"/>
    </location>
</feature>
<protein>
    <submittedName>
        <fullName evidence="2">(northern house mosquito) hypothetical protein</fullName>
    </submittedName>
</protein>
<proteinExistence type="predicted"/>
<evidence type="ECO:0000313" key="2">
    <source>
        <dbReference type="EMBL" id="CAG6477475.1"/>
    </source>
</evidence>
<dbReference type="EMBL" id="HBUE01081056">
    <property type="protein sequence ID" value="CAG6477475.1"/>
    <property type="molecule type" value="Transcribed_RNA"/>
</dbReference>
<feature type="compositionally biased region" description="Polar residues" evidence="1">
    <location>
        <begin position="61"/>
        <end position="70"/>
    </location>
</feature>